<name>A0ABW9UKP2_9BACL</name>
<dbReference type="PROSITE" id="PS51272">
    <property type="entry name" value="SLH"/>
    <property type="match status" value="3"/>
</dbReference>
<dbReference type="EMBL" id="WSEM01000037">
    <property type="protein sequence ID" value="MVQ39728.1"/>
    <property type="molecule type" value="Genomic_DNA"/>
</dbReference>
<dbReference type="PANTHER" id="PTHR43308:SF5">
    <property type="entry name" value="S-LAYER PROTEIN _ PEPTIDOGLYCAN ENDO-BETA-N-ACETYLGLUCOSAMINIDASE"/>
    <property type="match status" value="1"/>
</dbReference>
<evidence type="ECO:0000256" key="1">
    <source>
        <dbReference type="SAM" id="MobiDB-lite"/>
    </source>
</evidence>
<accession>A0ABW9UKP2</accession>
<dbReference type="Proteomes" id="UP000467637">
    <property type="component" value="Unassembled WGS sequence"/>
</dbReference>
<dbReference type="PANTHER" id="PTHR43308">
    <property type="entry name" value="OUTER MEMBRANE PROTEIN ALPHA-RELATED"/>
    <property type="match status" value="1"/>
</dbReference>
<evidence type="ECO:0000313" key="5">
    <source>
        <dbReference type="Proteomes" id="UP000467637"/>
    </source>
</evidence>
<dbReference type="RefSeq" id="WP_157326061.1">
    <property type="nucleotide sequence ID" value="NZ_WSEM01000037.1"/>
</dbReference>
<dbReference type="InterPro" id="IPR001119">
    <property type="entry name" value="SLH_dom"/>
</dbReference>
<comment type="caution">
    <text evidence="4">The sequence shown here is derived from an EMBL/GenBank/DDBJ whole genome shotgun (WGS) entry which is preliminary data.</text>
</comment>
<sequence length="557" mass="59329">MKKYIAAIMALLFVLSPVSARAAASFTLALSVDEVQRGEEIQLSGTVTNNAKDVVVKIIRPNQTTFYINAITPVQGSYTAKVTIPDDKDFAPFGLYQVVAGSDNLTETKNFKVIDPNGGGTDPTDPTDPGNPTDPTNPGNPSNPGDTQPDDSGSGSTPTDPNTIPTNAGKTADGIVQPEKSTDGRYLLGSETMNQAIQQAKDSVTVQLPAATGDAGTALELPAKSLQDLKDKNLDLILTYENSTVRFPASAISASGEQQSRIRIDLNTALTSDAKSLLNQSLQSNPDYKSTGVILSVEIKLITGDNAVEIHHLDKPAVVTMALTEEQEKAIRSDLAGVYHVNGTNVEYVGGTVSKGTFTFTAEHFSYYTILEYNKTFADLAGHWAAKSVQSLAAKQIVEGVDEQHYEPNRSITRAEFVTLLMRTLKWSGHTTPQAGSNPFSDVAANAYYTEQVTGAASLGIVSGYNGAFRPNDIITREEAVVALVQTAKYFNVVGANKAEPAFADTNDISSWAAAAVNQAWSKGLIEGDGARFNPKSSVTRAEVAVMITRLLPNGSL</sequence>
<gene>
    <name evidence="4" type="ORF">GON05_34575</name>
</gene>
<protein>
    <recommendedName>
        <fullName evidence="3">SLH domain-containing protein</fullName>
    </recommendedName>
</protein>
<feature type="signal peptide" evidence="2">
    <location>
        <begin position="1"/>
        <end position="22"/>
    </location>
</feature>
<proteinExistence type="predicted"/>
<feature type="region of interest" description="Disordered" evidence="1">
    <location>
        <begin position="110"/>
        <end position="179"/>
    </location>
</feature>
<feature type="domain" description="SLH" evidence="3">
    <location>
        <begin position="500"/>
        <end position="557"/>
    </location>
</feature>
<dbReference type="InterPro" id="IPR051465">
    <property type="entry name" value="Cell_Envelope_Struct_Comp"/>
</dbReference>
<keyword evidence="2" id="KW-0732">Signal</keyword>
<feature type="domain" description="SLH" evidence="3">
    <location>
        <begin position="372"/>
        <end position="435"/>
    </location>
</feature>
<evidence type="ECO:0000256" key="2">
    <source>
        <dbReference type="SAM" id="SignalP"/>
    </source>
</evidence>
<reference evidence="4 5" key="1">
    <citation type="submission" date="2019-12" db="EMBL/GenBank/DDBJ databases">
        <authorList>
            <person name="Huq M.A."/>
        </authorList>
    </citation>
    <scope>NUCLEOTIDE SEQUENCE [LARGE SCALE GENOMIC DNA]</scope>
    <source>
        <strain evidence="4 5">MAH-34</strain>
    </source>
</reference>
<feature type="domain" description="SLH" evidence="3">
    <location>
        <begin position="436"/>
        <end position="498"/>
    </location>
</feature>
<evidence type="ECO:0000313" key="4">
    <source>
        <dbReference type="EMBL" id="MVQ39728.1"/>
    </source>
</evidence>
<feature type="compositionally biased region" description="Low complexity" evidence="1">
    <location>
        <begin position="122"/>
        <end position="147"/>
    </location>
</feature>
<evidence type="ECO:0000259" key="3">
    <source>
        <dbReference type="PROSITE" id="PS51272"/>
    </source>
</evidence>
<feature type="chain" id="PRO_5047150167" description="SLH domain-containing protein" evidence="2">
    <location>
        <begin position="23"/>
        <end position="557"/>
    </location>
</feature>
<keyword evidence="5" id="KW-1185">Reference proteome</keyword>
<organism evidence="4 5">
    <name type="scientific">Paenibacillus anseongense</name>
    <dbReference type="NCBI Taxonomy" id="2682845"/>
    <lineage>
        <taxon>Bacteria</taxon>
        <taxon>Bacillati</taxon>
        <taxon>Bacillota</taxon>
        <taxon>Bacilli</taxon>
        <taxon>Bacillales</taxon>
        <taxon>Paenibacillaceae</taxon>
        <taxon>Paenibacillus</taxon>
    </lineage>
</organism>
<dbReference type="Pfam" id="PF00395">
    <property type="entry name" value="SLH"/>
    <property type="match status" value="3"/>
</dbReference>
<feature type="compositionally biased region" description="Polar residues" evidence="1">
    <location>
        <begin position="150"/>
        <end position="169"/>
    </location>
</feature>